<gene>
    <name evidence="23" type="ORF">POJ06DRAFT_224756</name>
</gene>
<sequence>MVTPPFLVSAPGKVILFGEHAAVYGKPAIAAAISLRSYLLTTKHEPEFSELVTLEFPDIKFQYSWKIHSLPWDVVPKGSIDTVRPPSELNTTLVEALEHALVDVHIPLQRSAALAFLYLYICLCSPDMPGMTFSVRSTLPIGAGLGSSASVSVCLAAALCLVSGEVSPPEKKGDDDSDFNAANYAGIELIDAWAFLGERCIHGNPSGIDNAVASHGGAVMFQRMTKGNPNVRESMRSFPPLKLLLIDSRQPRRTAVQVANVATLLQNYPLVTEPILNGIHALTDEAYKLLQTPKENCDDAWEERLRELVRVNHGLLVALGVSHPKLEAIRMAADELEIGETKLTGAGGGGCAITLVKRGVDIDESRICGLIERLEGHGFEVFETSLGGVGAGCLLPTKSEAAEWEEWEEKLFSLHHLLGLGDREDIQKTVGVGSIDGWAFW</sequence>
<evidence type="ECO:0000256" key="15">
    <source>
        <dbReference type="ARBA" id="ARBA00023166"/>
    </source>
</evidence>
<keyword evidence="11" id="KW-0460">Magnesium</keyword>
<evidence type="ECO:0000256" key="19">
    <source>
        <dbReference type="ARBA" id="ARBA00073318"/>
    </source>
</evidence>
<dbReference type="FunFam" id="3.30.230.10:FF:000027">
    <property type="entry name" value="Mevalonate kinase"/>
    <property type="match status" value="1"/>
</dbReference>
<keyword evidence="14 20" id="KW-0443">Lipid metabolism</keyword>
<keyword evidence="23" id="KW-0687">Ribonucleoprotein</keyword>
<dbReference type="InterPro" id="IPR006203">
    <property type="entry name" value="GHMP_knse_ATP-bd_CS"/>
</dbReference>
<comment type="pathway">
    <text evidence="18 20">Isoprenoid biosynthesis; isopentenyl diphosphate biosynthesis via mevalonate pathway; isopentenyl diphosphate from (R)-mevalonate: step 1/3.</text>
</comment>
<proteinExistence type="inferred from homology"/>
<dbReference type="RefSeq" id="XP_056042690.1">
    <property type="nucleotide sequence ID" value="XM_056185693.1"/>
</dbReference>
<dbReference type="GO" id="GO:0005829">
    <property type="term" value="C:cytosol"/>
    <property type="evidence" value="ECO:0007669"/>
    <property type="project" value="TreeGrafter"/>
</dbReference>
<evidence type="ECO:0000256" key="9">
    <source>
        <dbReference type="ARBA" id="ARBA00022777"/>
    </source>
</evidence>
<dbReference type="GO" id="GO:0004496">
    <property type="term" value="F:mevalonate kinase activity"/>
    <property type="evidence" value="ECO:0007669"/>
    <property type="project" value="UniProtKB-EC"/>
</dbReference>
<dbReference type="SUPFAM" id="SSF54211">
    <property type="entry name" value="Ribosomal protein S5 domain 2-like"/>
    <property type="match status" value="1"/>
</dbReference>
<dbReference type="GeneID" id="80880859"/>
<keyword evidence="6 20" id="KW-0808">Transferase</keyword>
<evidence type="ECO:0000313" key="23">
    <source>
        <dbReference type="EMBL" id="KAJ8099240.1"/>
    </source>
</evidence>
<protein>
    <recommendedName>
        <fullName evidence="19 20">Mevalonate kinase</fullName>
        <shortName evidence="20">MK</shortName>
        <ecNumber evidence="3 20">2.7.1.36</ecNumber>
    </recommendedName>
</protein>
<evidence type="ECO:0000256" key="13">
    <source>
        <dbReference type="ARBA" id="ARBA00023011"/>
    </source>
</evidence>
<comment type="function">
    <text evidence="20">Mevalonate kinase; part of the second module of ergosterol biosynthesis pathway that includes the middle steps of the pathway. The second module is carried out in the vacuole and involves the formation of farnesyl diphosphate, which is also an important intermediate in the biosynthesis of ubiquinone, dolichol, heme and prenylated proteins.</text>
</comment>
<keyword evidence="12 20" id="KW-0752">Steroid biosynthesis</keyword>
<comment type="subcellular location">
    <subcellularLocation>
        <location evidence="1 20">Cytoplasm</location>
    </subcellularLocation>
</comment>
<evidence type="ECO:0000256" key="7">
    <source>
        <dbReference type="ARBA" id="ARBA00022723"/>
    </source>
</evidence>
<dbReference type="InterPro" id="IPR013750">
    <property type="entry name" value="GHMP_kinase_C_dom"/>
</dbReference>
<evidence type="ECO:0000256" key="1">
    <source>
        <dbReference type="ARBA" id="ARBA00004496"/>
    </source>
</evidence>
<evidence type="ECO:0000259" key="21">
    <source>
        <dbReference type="Pfam" id="PF00288"/>
    </source>
</evidence>
<evidence type="ECO:0000256" key="17">
    <source>
        <dbReference type="ARBA" id="ARBA00029310"/>
    </source>
</evidence>
<evidence type="ECO:0000256" key="2">
    <source>
        <dbReference type="ARBA" id="ARBA00006495"/>
    </source>
</evidence>
<evidence type="ECO:0000256" key="3">
    <source>
        <dbReference type="ARBA" id="ARBA00012103"/>
    </source>
</evidence>
<dbReference type="SUPFAM" id="SSF55060">
    <property type="entry name" value="GHMP Kinase, C-terminal domain"/>
    <property type="match status" value="1"/>
</dbReference>
<evidence type="ECO:0000256" key="14">
    <source>
        <dbReference type="ARBA" id="ARBA00023098"/>
    </source>
</evidence>
<evidence type="ECO:0000256" key="11">
    <source>
        <dbReference type="ARBA" id="ARBA00022842"/>
    </source>
</evidence>
<dbReference type="Gene3D" id="3.30.230.10">
    <property type="match status" value="1"/>
</dbReference>
<evidence type="ECO:0000256" key="5">
    <source>
        <dbReference type="ARBA" id="ARBA00022516"/>
    </source>
</evidence>
<evidence type="ECO:0000256" key="18">
    <source>
        <dbReference type="ARBA" id="ARBA00029438"/>
    </source>
</evidence>
<feature type="domain" description="GHMP kinase C-terminal" evidence="22">
    <location>
        <begin position="303"/>
        <end position="359"/>
    </location>
</feature>
<keyword evidence="13 20" id="KW-0756">Sterol biosynthesis</keyword>
<dbReference type="FunFam" id="3.30.70.890:FF:000003">
    <property type="entry name" value="Mevalonate kinase"/>
    <property type="match status" value="1"/>
</dbReference>
<dbReference type="GO" id="GO:0006696">
    <property type="term" value="P:ergosterol biosynthetic process"/>
    <property type="evidence" value="ECO:0007669"/>
    <property type="project" value="TreeGrafter"/>
</dbReference>
<dbReference type="Pfam" id="PF00288">
    <property type="entry name" value="GHMP_kinases_N"/>
    <property type="match status" value="1"/>
</dbReference>
<dbReference type="InterPro" id="IPR020568">
    <property type="entry name" value="Ribosomal_Su5_D2-typ_SF"/>
</dbReference>
<keyword evidence="24" id="KW-1185">Reference proteome</keyword>
<dbReference type="InterPro" id="IPR036554">
    <property type="entry name" value="GHMP_kinase_C_sf"/>
</dbReference>
<dbReference type="Gene3D" id="3.30.70.890">
    <property type="entry name" value="GHMP kinase, C-terminal domain"/>
    <property type="match status" value="1"/>
</dbReference>
<dbReference type="Pfam" id="PF08544">
    <property type="entry name" value="GHMP_kinases_C"/>
    <property type="match status" value="1"/>
</dbReference>
<evidence type="ECO:0000256" key="16">
    <source>
        <dbReference type="ARBA" id="ARBA00023221"/>
    </source>
</evidence>
<keyword evidence="23" id="KW-0689">Ribosomal protein</keyword>
<evidence type="ECO:0000313" key="24">
    <source>
        <dbReference type="Proteomes" id="UP001217417"/>
    </source>
</evidence>
<accession>A0AAD7QQ84</accession>
<comment type="caution">
    <text evidence="23">The sequence shown here is derived from an EMBL/GenBank/DDBJ whole genome shotgun (WGS) entry which is preliminary data.</text>
</comment>
<keyword evidence="8 20" id="KW-0547">Nucleotide-binding</keyword>
<keyword evidence="15 20" id="KW-1207">Sterol metabolism</keyword>
<reference evidence="23" key="1">
    <citation type="submission" date="2023-03" db="EMBL/GenBank/DDBJ databases">
        <title>Near-Complete genome sequence of Lipomyces tetrasporous NRRL Y-64009, an oleaginous yeast capable of growing on lignocellulosic hydrolysates.</title>
        <authorList>
            <consortium name="Lawrence Berkeley National Laboratory"/>
            <person name="Jagtap S.S."/>
            <person name="Liu J.-J."/>
            <person name="Walukiewicz H.E."/>
            <person name="Pangilinan J."/>
            <person name="Lipzen A."/>
            <person name="Ahrendt S."/>
            <person name="Koriabine M."/>
            <person name="Cobaugh K."/>
            <person name="Salamov A."/>
            <person name="Yoshinaga Y."/>
            <person name="Ng V."/>
            <person name="Daum C."/>
            <person name="Grigoriev I.V."/>
            <person name="Slininger P.J."/>
            <person name="Dien B.S."/>
            <person name="Jin Y.-S."/>
            <person name="Rao C.V."/>
        </authorList>
    </citation>
    <scope>NUCLEOTIDE SEQUENCE</scope>
    <source>
        <strain evidence="23">NRRL Y-64009</strain>
    </source>
</reference>
<keyword evidence="16 20" id="KW-0753">Steroid metabolism</keyword>
<dbReference type="InterPro" id="IPR014721">
    <property type="entry name" value="Ribsml_uS5_D2-typ_fold_subgr"/>
</dbReference>
<organism evidence="23 24">
    <name type="scientific">Lipomyces tetrasporus</name>
    <dbReference type="NCBI Taxonomy" id="54092"/>
    <lineage>
        <taxon>Eukaryota</taxon>
        <taxon>Fungi</taxon>
        <taxon>Dikarya</taxon>
        <taxon>Ascomycota</taxon>
        <taxon>Saccharomycotina</taxon>
        <taxon>Lipomycetes</taxon>
        <taxon>Lipomycetales</taxon>
        <taxon>Lipomycetaceae</taxon>
        <taxon>Lipomyces</taxon>
    </lineage>
</organism>
<dbReference type="Proteomes" id="UP001217417">
    <property type="component" value="Unassembled WGS sequence"/>
</dbReference>
<keyword evidence="4 20" id="KW-0963">Cytoplasm</keyword>
<evidence type="ECO:0000259" key="22">
    <source>
        <dbReference type="Pfam" id="PF08544"/>
    </source>
</evidence>
<keyword evidence="7" id="KW-0479">Metal-binding</keyword>
<keyword evidence="5 20" id="KW-0444">Lipid biosynthesis</keyword>
<dbReference type="GO" id="GO:0019287">
    <property type="term" value="P:isopentenyl diphosphate biosynthetic process, mevalonate pathway"/>
    <property type="evidence" value="ECO:0007669"/>
    <property type="project" value="TreeGrafter"/>
</dbReference>
<dbReference type="InterPro" id="IPR006204">
    <property type="entry name" value="GHMP_kinase_N_dom"/>
</dbReference>
<dbReference type="PANTHER" id="PTHR43290:SF2">
    <property type="entry name" value="MEVALONATE KINASE"/>
    <property type="match status" value="1"/>
</dbReference>
<comment type="similarity">
    <text evidence="2 20">Belongs to the GHMP kinase family. Mevalonate kinase subfamily.</text>
</comment>
<dbReference type="GO" id="GO:0005524">
    <property type="term" value="F:ATP binding"/>
    <property type="evidence" value="ECO:0007669"/>
    <property type="project" value="UniProtKB-KW"/>
</dbReference>
<dbReference type="InterPro" id="IPR006205">
    <property type="entry name" value="Mev_gal_kin"/>
</dbReference>
<comment type="catalytic activity">
    <reaction evidence="17">
        <text>(R)-mevalonate + ATP = (R)-5-phosphomevalonate + ADP + H(+)</text>
        <dbReference type="Rhea" id="RHEA:17065"/>
        <dbReference type="ChEBI" id="CHEBI:15378"/>
        <dbReference type="ChEBI" id="CHEBI:30616"/>
        <dbReference type="ChEBI" id="CHEBI:36464"/>
        <dbReference type="ChEBI" id="CHEBI:58146"/>
        <dbReference type="ChEBI" id="CHEBI:456216"/>
        <dbReference type="EC" id="2.7.1.36"/>
    </reaction>
    <physiologicalReaction direction="left-to-right" evidence="17">
        <dbReference type="Rhea" id="RHEA:17066"/>
    </physiologicalReaction>
</comment>
<dbReference type="GO" id="GO:0046872">
    <property type="term" value="F:metal ion binding"/>
    <property type="evidence" value="ECO:0007669"/>
    <property type="project" value="UniProtKB-KW"/>
</dbReference>
<feature type="domain" description="GHMP kinase N-terminal" evidence="21">
    <location>
        <begin position="126"/>
        <end position="162"/>
    </location>
</feature>
<evidence type="ECO:0000256" key="12">
    <source>
        <dbReference type="ARBA" id="ARBA00022955"/>
    </source>
</evidence>
<keyword evidence="9 20" id="KW-0418">Kinase</keyword>
<dbReference type="PANTHER" id="PTHR43290">
    <property type="entry name" value="MEVALONATE KINASE"/>
    <property type="match status" value="1"/>
</dbReference>
<dbReference type="EMBL" id="JARPMG010000007">
    <property type="protein sequence ID" value="KAJ8099240.1"/>
    <property type="molecule type" value="Genomic_DNA"/>
</dbReference>
<evidence type="ECO:0000256" key="8">
    <source>
        <dbReference type="ARBA" id="ARBA00022741"/>
    </source>
</evidence>
<dbReference type="EC" id="2.7.1.36" evidence="3 20"/>
<dbReference type="PROSITE" id="PS00627">
    <property type="entry name" value="GHMP_KINASES_ATP"/>
    <property type="match status" value="1"/>
</dbReference>
<dbReference type="GO" id="GO:0005840">
    <property type="term" value="C:ribosome"/>
    <property type="evidence" value="ECO:0007669"/>
    <property type="project" value="UniProtKB-KW"/>
</dbReference>
<keyword evidence="10 20" id="KW-0067">ATP-binding</keyword>
<evidence type="ECO:0000256" key="20">
    <source>
        <dbReference type="RuleBase" id="RU363087"/>
    </source>
</evidence>
<evidence type="ECO:0000256" key="4">
    <source>
        <dbReference type="ARBA" id="ARBA00022490"/>
    </source>
</evidence>
<dbReference type="PRINTS" id="PR00959">
    <property type="entry name" value="MEVGALKINASE"/>
</dbReference>
<dbReference type="NCBIfam" id="TIGR00549">
    <property type="entry name" value="mevalon_kin"/>
    <property type="match status" value="1"/>
</dbReference>
<evidence type="ECO:0000256" key="6">
    <source>
        <dbReference type="ARBA" id="ARBA00022679"/>
    </source>
</evidence>
<evidence type="ECO:0000256" key="10">
    <source>
        <dbReference type="ARBA" id="ARBA00022840"/>
    </source>
</evidence>
<dbReference type="AlphaFoldDB" id="A0AAD7QQ84"/>
<name>A0AAD7QQ84_9ASCO</name>